<accession>A0ABM0K3T6</accession>
<dbReference type="Gene3D" id="1.20.140.150">
    <property type="match status" value="1"/>
</dbReference>
<sequence length="187" mass="20539">MGLVRGFYCGAALFMALLGLVFVSVGIATRGWAVLENIIHVGLWKTDYNGQSFDTVDFFFAIHWSVDSLRAIRGLMCTTVASSAVAFINLVVLQKRFDSQAVLVILALLFSAFASLSGLLCIIATAIFNSQDISTLYTLGYSFYLSLTGAILMWTSFSILAKAMKDGELNSNQDQYVQFENQSPQKI</sequence>
<gene>
    <name evidence="3" type="primary">LOC101846030</name>
</gene>
<protein>
    <submittedName>
        <fullName evidence="3">Uncharacterized protein LOC101846030</fullName>
    </submittedName>
</protein>
<dbReference type="Proteomes" id="UP000694888">
    <property type="component" value="Unplaced"/>
</dbReference>
<dbReference type="RefSeq" id="XP_005108102.1">
    <property type="nucleotide sequence ID" value="XM_005108045.3"/>
</dbReference>
<feature type="transmembrane region" description="Helical" evidence="1">
    <location>
        <begin position="104"/>
        <end position="129"/>
    </location>
</feature>
<dbReference type="GeneID" id="101846030"/>
<keyword evidence="1" id="KW-0472">Membrane</keyword>
<evidence type="ECO:0000256" key="1">
    <source>
        <dbReference type="SAM" id="Phobius"/>
    </source>
</evidence>
<keyword evidence="1" id="KW-1133">Transmembrane helix</keyword>
<feature type="transmembrane region" description="Helical" evidence="1">
    <location>
        <begin position="7"/>
        <end position="28"/>
    </location>
</feature>
<reference evidence="3" key="1">
    <citation type="submission" date="2025-08" db="UniProtKB">
        <authorList>
            <consortium name="RefSeq"/>
        </authorList>
    </citation>
    <scope>IDENTIFICATION</scope>
</reference>
<proteinExistence type="predicted"/>
<evidence type="ECO:0000313" key="2">
    <source>
        <dbReference type="Proteomes" id="UP000694888"/>
    </source>
</evidence>
<keyword evidence="1" id="KW-0812">Transmembrane</keyword>
<organism evidence="2 3">
    <name type="scientific">Aplysia californica</name>
    <name type="common">California sea hare</name>
    <dbReference type="NCBI Taxonomy" id="6500"/>
    <lineage>
        <taxon>Eukaryota</taxon>
        <taxon>Metazoa</taxon>
        <taxon>Spiralia</taxon>
        <taxon>Lophotrochozoa</taxon>
        <taxon>Mollusca</taxon>
        <taxon>Gastropoda</taxon>
        <taxon>Heterobranchia</taxon>
        <taxon>Euthyneura</taxon>
        <taxon>Tectipleura</taxon>
        <taxon>Aplysiida</taxon>
        <taxon>Aplysioidea</taxon>
        <taxon>Aplysiidae</taxon>
        <taxon>Aplysia</taxon>
    </lineage>
</organism>
<keyword evidence="2" id="KW-1185">Reference proteome</keyword>
<feature type="transmembrane region" description="Helical" evidence="1">
    <location>
        <begin position="141"/>
        <end position="161"/>
    </location>
</feature>
<feature type="transmembrane region" description="Helical" evidence="1">
    <location>
        <begin position="71"/>
        <end position="92"/>
    </location>
</feature>
<name>A0ABM0K3T6_APLCA</name>
<evidence type="ECO:0000313" key="3">
    <source>
        <dbReference type="RefSeq" id="XP_005108102.1"/>
    </source>
</evidence>